<dbReference type="Pfam" id="PF05825">
    <property type="entry name" value="PSP94"/>
    <property type="match status" value="1"/>
</dbReference>
<dbReference type="OMA" id="ETEIICC"/>
<dbReference type="AlphaFoldDB" id="A0A665X9B4"/>
<evidence type="ECO:0000256" key="5">
    <source>
        <dbReference type="SAM" id="Phobius"/>
    </source>
</evidence>
<keyword evidence="5" id="KW-0812">Transmembrane</keyword>
<feature type="transmembrane region" description="Helical" evidence="5">
    <location>
        <begin position="20"/>
        <end position="40"/>
    </location>
</feature>
<dbReference type="PANTHER" id="PTHR10500">
    <property type="entry name" value="BETA-MICROSEMINOPROTEIN"/>
    <property type="match status" value="1"/>
</dbReference>
<evidence type="ECO:0000256" key="2">
    <source>
        <dbReference type="ARBA" id="ARBA00010352"/>
    </source>
</evidence>
<comment type="similarity">
    <text evidence="2">Belongs to the beta-microseminoprotein family.</text>
</comment>
<evidence type="ECO:0000256" key="3">
    <source>
        <dbReference type="ARBA" id="ARBA00022525"/>
    </source>
</evidence>
<evidence type="ECO:0000313" key="7">
    <source>
        <dbReference type="Proteomes" id="UP000472264"/>
    </source>
</evidence>
<dbReference type="Ensembl" id="ENSENLT00000054210.1">
    <property type="protein sequence ID" value="ENSENLP00000052940.1"/>
    <property type="gene ID" value="ENSENLG00000022108.1"/>
</dbReference>
<evidence type="ECO:0000256" key="4">
    <source>
        <dbReference type="ARBA" id="ARBA00023157"/>
    </source>
</evidence>
<proteinExistence type="inferred from homology"/>
<accession>A0A665X9B4</accession>
<evidence type="ECO:0000313" key="6">
    <source>
        <dbReference type="Ensembl" id="ENSENLP00000052940.1"/>
    </source>
</evidence>
<keyword evidence="4" id="KW-1015">Disulfide bond</keyword>
<evidence type="ECO:0000256" key="1">
    <source>
        <dbReference type="ARBA" id="ARBA00004613"/>
    </source>
</evidence>
<gene>
    <name evidence="6" type="primary">msmb</name>
</gene>
<dbReference type="InterPro" id="IPR008735">
    <property type="entry name" value="PSP94"/>
</dbReference>
<reference evidence="6" key="1">
    <citation type="submission" date="2021-04" db="EMBL/GenBank/DDBJ databases">
        <authorList>
            <consortium name="Wellcome Sanger Institute Data Sharing"/>
        </authorList>
    </citation>
    <scope>NUCLEOTIDE SEQUENCE [LARGE SCALE GENOMIC DNA]</scope>
</reference>
<keyword evidence="7" id="KW-1185">Reference proteome</keyword>
<keyword evidence="5" id="KW-0472">Membrane</keyword>
<dbReference type="PANTHER" id="PTHR10500:SF7">
    <property type="entry name" value="BETA-MICROSEMINOPROTEIN"/>
    <property type="match status" value="1"/>
</dbReference>
<dbReference type="Gene3D" id="2.60.40.1900">
    <property type="entry name" value="Beta-microseminoprotein (PSP94) domain"/>
    <property type="match status" value="1"/>
</dbReference>
<protein>
    <recommendedName>
        <fullName evidence="8">Beta-microseminoprotein</fullName>
    </recommendedName>
</protein>
<reference evidence="6" key="3">
    <citation type="submission" date="2025-09" db="UniProtKB">
        <authorList>
            <consortium name="Ensembl"/>
        </authorList>
    </citation>
    <scope>IDENTIFICATION</scope>
</reference>
<dbReference type="InParanoid" id="A0A665X9B4"/>
<reference evidence="6" key="2">
    <citation type="submission" date="2025-08" db="UniProtKB">
        <authorList>
            <consortium name="Ensembl"/>
        </authorList>
    </citation>
    <scope>IDENTIFICATION</scope>
</reference>
<evidence type="ECO:0008006" key="8">
    <source>
        <dbReference type="Google" id="ProtNLM"/>
    </source>
</evidence>
<comment type="subcellular location">
    <subcellularLocation>
        <location evidence="1">Secreted</location>
    </subcellularLocation>
</comment>
<keyword evidence="3" id="KW-0964">Secreted</keyword>
<dbReference type="GO" id="GO:0005576">
    <property type="term" value="C:extracellular region"/>
    <property type="evidence" value="ECO:0007669"/>
    <property type="project" value="UniProtKB-SubCell"/>
</dbReference>
<dbReference type="Proteomes" id="UP000472264">
    <property type="component" value="Chromosome 15"/>
</dbReference>
<name>A0A665X9B4_ECHNA</name>
<sequence length="123" mass="13685">MSKKTYTVFTDDIYCPCQATLHVFVCALGLFGLCQSACFFKELVITDLKNPPKGCLDDDGKEHSFGSEWEKDCKSCTCDKNGLSCCNISEVYIGEECELLVDKKDCSVKLVLKSDKNKECTPV</sequence>
<organism evidence="6 7">
    <name type="scientific">Echeneis naucrates</name>
    <name type="common">Live sharksucker</name>
    <dbReference type="NCBI Taxonomy" id="173247"/>
    <lineage>
        <taxon>Eukaryota</taxon>
        <taxon>Metazoa</taxon>
        <taxon>Chordata</taxon>
        <taxon>Craniata</taxon>
        <taxon>Vertebrata</taxon>
        <taxon>Euteleostomi</taxon>
        <taxon>Actinopterygii</taxon>
        <taxon>Neopterygii</taxon>
        <taxon>Teleostei</taxon>
        <taxon>Neoteleostei</taxon>
        <taxon>Acanthomorphata</taxon>
        <taxon>Carangaria</taxon>
        <taxon>Carangiformes</taxon>
        <taxon>Echeneidae</taxon>
        <taxon>Echeneis</taxon>
    </lineage>
</organism>
<keyword evidence="5" id="KW-1133">Transmembrane helix</keyword>